<dbReference type="Gene3D" id="3.10.20.230">
    <property type="entry name" value="Doublecortin domain"/>
    <property type="match status" value="1"/>
</dbReference>
<keyword evidence="1" id="KW-1133">Transmembrane helix</keyword>
<dbReference type="Proteomes" id="UP000267096">
    <property type="component" value="Unassembled WGS sequence"/>
</dbReference>
<evidence type="ECO:0000256" key="1">
    <source>
        <dbReference type="SAM" id="Phobius"/>
    </source>
</evidence>
<keyword evidence="4" id="KW-1185">Reference proteome</keyword>
<name>A0A0M3K4X6_ANISI</name>
<feature type="transmembrane region" description="Helical" evidence="1">
    <location>
        <begin position="6"/>
        <end position="29"/>
    </location>
</feature>
<evidence type="ECO:0000313" key="4">
    <source>
        <dbReference type="Proteomes" id="UP000267096"/>
    </source>
</evidence>
<evidence type="ECO:0000313" key="3">
    <source>
        <dbReference type="EMBL" id="VDK55125.1"/>
    </source>
</evidence>
<dbReference type="WBParaSite" id="ASIM_0001601701-mRNA-1">
    <property type="protein sequence ID" value="ASIM_0001601701-mRNA-1"/>
    <property type="gene ID" value="ASIM_0001601701"/>
</dbReference>
<evidence type="ECO:0000313" key="5">
    <source>
        <dbReference type="WBParaSite" id="ASIM_0001601701-mRNA-1"/>
    </source>
</evidence>
<evidence type="ECO:0000259" key="2">
    <source>
        <dbReference type="PROSITE" id="PS50309"/>
    </source>
</evidence>
<dbReference type="PROSITE" id="PS50309">
    <property type="entry name" value="DC"/>
    <property type="match status" value="1"/>
</dbReference>
<dbReference type="EMBL" id="UYRR01032314">
    <property type="protein sequence ID" value="VDK55125.1"/>
    <property type="molecule type" value="Genomic_DNA"/>
</dbReference>
<gene>
    <name evidence="3" type="ORF">ASIM_LOCUS15424</name>
</gene>
<dbReference type="SUPFAM" id="SSF89837">
    <property type="entry name" value="Doublecortin (DC)"/>
    <property type="match status" value="1"/>
</dbReference>
<organism evidence="5">
    <name type="scientific">Anisakis simplex</name>
    <name type="common">Herring worm</name>
    <dbReference type="NCBI Taxonomy" id="6269"/>
    <lineage>
        <taxon>Eukaryota</taxon>
        <taxon>Metazoa</taxon>
        <taxon>Ecdysozoa</taxon>
        <taxon>Nematoda</taxon>
        <taxon>Chromadorea</taxon>
        <taxon>Rhabditida</taxon>
        <taxon>Spirurina</taxon>
        <taxon>Ascaridomorpha</taxon>
        <taxon>Ascaridoidea</taxon>
        <taxon>Anisakidae</taxon>
        <taxon>Anisakis</taxon>
        <taxon>Anisakis simplex complex</taxon>
    </lineage>
</organism>
<feature type="domain" description="Doublecortin" evidence="2">
    <location>
        <begin position="91"/>
        <end position="170"/>
    </location>
</feature>
<dbReference type="InterPro" id="IPR003533">
    <property type="entry name" value="Doublecortin_dom"/>
</dbReference>
<sequence>MGAAVFVSQIASVFAVAIMLIVIVICVICDTRYVVDAFIGDNAADHLDDYTPSSYDPYSNVSYTRINKSRRRDGLRSEQDRIYNRPPPVVKKIFLRPNQDAQFKPKQFIWRVWRIPRLKSLIQEAGEFLGYDDGVAECLYDMNGRLIQNENEIDNGQTYILAGMEPLNMK</sequence>
<keyword evidence="1" id="KW-0812">Transmembrane</keyword>
<reference evidence="3 4" key="2">
    <citation type="submission" date="2018-11" db="EMBL/GenBank/DDBJ databases">
        <authorList>
            <consortium name="Pathogen Informatics"/>
        </authorList>
    </citation>
    <scope>NUCLEOTIDE SEQUENCE [LARGE SCALE GENOMIC DNA]</scope>
</reference>
<protein>
    <submittedName>
        <fullName evidence="5">Doublecortin domain-containing protein</fullName>
    </submittedName>
</protein>
<proteinExistence type="predicted"/>
<dbReference type="OrthoDB" id="5873877at2759"/>
<dbReference type="GO" id="GO:0035556">
    <property type="term" value="P:intracellular signal transduction"/>
    <property type="evidence" value="ECO:0007669"/>
    <property type="project" value="InterPro"/>
</dbReference>
<dbReference type="InterPro" id="IPR036572">
    <property type="entry name" value="Doublecortin_dom_sf"/>
</dbReference>
<keyword evidence="1" id="KW-0472">Membrane</keyword>
<accession>A0A0M3K4X6</accession>
<reference evidence="5" key="1">
    <citation type="submission" date="2017-02" db="UniProtKB">
        <authorList>
            <consortium name="WormBaseParasite"/>
        </authorList>
    </citation>
    <scope>IDENTIFICATION</scope>
</reference>
<dbReference type="AlphaFoldDB" id="A0A0M3K4X6"/>